<keyword evidence="2" id="KW-1185">Reference proteome</keyword>
<dbReference type="Proteomes" id="UP000077315">
    <property type="component" value="Unassembled WGS sequence"/>
</dbReference>
<gene>
    <name evidence="1" type="ORF">PHYBLDRAFT_151907</name>
</gene>
<reference evidence="2" key="1">
    <citation type="submission" date="2015-06" db="EMBL/GenBank/DDBJ databases">
        <title>Expansion of signal transduction pathways in fungi by whole-genome duplication.</title>
        <authorList>
            <consortium name="DOE Joint Genome Institute"/>
            <person name="Corrochano L.M."/>
            <person name="Kuo A."/>
            <person name="Marcet-Houben M."/>
            <person name="Polaino S."/>
            <person name="Salamov A."/>
            <person name="Villalobos J.M."/>
            <person name="Alvarez M.I."/>
            <person name="Avalos J."/>
            <person name="Benito E.P."/>
            <person name="Benoit I."/>
            <person name="Burger G."/>
            <person name="Camino L.P."/>
            <person name="Canovas D."/>
            <person name="Cerda-Olmedo E."/>
            <person name="Cheng J.-F."/>
            <person name="Dominguez A."/>
            <person name="Elias M."/>
            <person name="Eslava A.P."/>
            <person name="Glaser F."/>
            <person name="Grimwood J."/>
            <person name="Gutierrez G."/>
            <person name="Heitman J."/>
            <person name="Henrissat B."/>
            <person name="Iturriaga E.A."/>
            <person name="Lang B.F."/>
            <person name="Lavin J.L."/>
            <person name="Lee S."/>
            <person name="Li W."/>
            <person name="Lindquist E."/>
            <person name="Lopez-Garcia S."/>
            <person name="Luque E.M."/>
            <person name="Marcos A.T."/>
            <person name="Martin J."/>
            <person name="McCluskey K."/>
            <person name="Medina H.R."/>
            <person name="Miralles-Duran A."/>
            <person name="Miyazaki A."/>
            <person name="Munoz-Torres E."/>
            <person name="Oguiza J.A."/>
            <person name="Ohm R."/>
            <person name="Olmedo M."/>
            <person name="Orejas M."/>
            <person name="Ortiz-Castellanos L."/>
            <person name="Pisabarro A.G."/>
            <person name="Rodriguez-Romero J."/>
            <person name="Ruiz-Herrera J."/>
            <person name="Ruiz-Vazquez R."/>
            <person name="Sanz C."/>
            <person name="Schackwitz W."/>
            <person name="Schmutz J."/>
            <person name="Shahriari M."/>
            <person name="Shelest E."/>
            <person name="Silva-Franco F."/>
            <person name="Soanes D."/>
            <person name="Syed K."/>
            <person name="Tagua V.G."/>
            <person name="Talbot N.J."/>
            <person name="Thon M."/>
            <person name="De vries R.P."/>
            <person name="Wiebenga A."/>
            <person name="Yadav J.S."/>
            <person name="Braun E.L."/>
            <person name="Baker S."/>
            <person name="Garre V."/>
            <person name="Horwitz B."/>
            <person name="Torres-Martinez S."/>
            <person name="Idnurm A."/>
            <person name="Herrera-Estrella A."/>
            <person name="Gabaldon T."/>
            <person name="Grigoriev I.V."/>
        </authorList>
    </citation>
    <scope>NUCLEOTIDE SEQUENCE [LARGE SCALE GENOMIC DNA]</scope>
    <source>
        <strain evidence="2">NRRL 1555(-)</strain>
    </source>
</reference>
<dbReference type="AlphaFoldDB" id="A0A167JZA7"/>
<evidence type="ECO:0000313" key="1">
    <source>
        <dbReference type="EMBL" id="OAD66967.1"/>
    </source>
</evidence>
<evidence type="ECO:0000313" key="2">
    <source>
        <dbReference type="Proteomes" id="UP000077315"/>
    </source>
</evidence>
<sequence>MLTISKVDLWAKTIDVKVEDLDCIDTLAKDVIFYSCLTTSVTGLDKKHYDLLYISHCLKKAVSGESNVGTFYKVIIAPIYLFTDDTSGSWSKQYNLYKSWSMFLTAMSYAERSSTKNIFFLSAVSKKKGVSDLSLLPMIAKNLMKLESVILMYSAKHKKYVLVVALLLFIEADTPCHSELCGILGVVVVEVEEVFKRKN</sequence>
<dbReference type="OrthoDB" id="2288618at2759"/>
<accession>A0A167JZA7</accession>
<organism evidence="1 2">
    <name type="scientific">Phycomyces blakesleeanus (strain ATCC 8743b / DSM 1359 / FGSC 10004 / NBRC 33097 / NRRL 1555)</name>
    <dbReference type="NCBI Taxonomy" id="763407"/>
    <lineage>
        <taxon>Eukaryota</taxon>
        <taxon>Fungi</taxon>
        <taxon>Fungi incertae sedis</taxon>
        <taxon>Mucoromycota</taxon>
        <taxon>Mucoromycotina</taxon>
        <taxon>Mucoromycetes</taxon>
        <taxon>Mucorales</taxon>
        <taxon>Phycomycetaceae</taxon>
        <taxon>Phycomyces</taxon>
    </lineage>
</organism>
<dbReference type="VEuPathDB" id="FungiDB:PHYBLDRAFT_151907"/>
<dbReference type="EMBL" id="KV441026">
    <property type="protein sequence ID" value="OAD66967.1"/>
    <property type="molecule type" value="Genomic_DNA"/>
</dbReference>
<protein>
    <submittedName>
        <fullName evidence="1">Uncharacterized protein</fullName>
    </submittedName>
</protein>
<dbReference type="GeneID" id="28993687"/>
<dbReference type="RefSeq" id="XP_018285007.1">
    <property type="nucleotide sequence ID" value="XM_018432781.1"/>
</dbReference>
<name>A0A167JZA7_PHYB8</name>
<dbReference type="InParanoid" id="A0A167JZA7"/>
<proteinExistence type="predicted"/>
<dbReference type="STRING" id="763407.A0A167JZA7"/>